<dbReference type="PANTHER" id="PTHR35146">
    <property type="entry name" value="UPF0178 PROTEIN YAII"/>
    <property type="match status" value="1"/>
</dbReference>
<comment type="similarity">
    <text evidence="1 2">Belongs to the UPF0178 family.</text>
</comment>
<dbReference type="PANTHER" id="PTHR35146:SF1">
    <property type="entry name" value="UPF0178 PROTEIN YAII"/>
    <property type="match status" value="1"/>
</dbReference>
<name>A0ABZ3J287_SPOA4</name>
<keyword evidence="4" id="KW-1185">Reference proteome</keyword>
<sequence>MKILIDADACPQAALRQCLEAGKKYGIPVWTVASFNHNIVSDHHVTVGNASQEADIKLINLTEPSDIIITQDWGVAAIVIAKSAYCLGPTGVEYCPEKIEFLLEEREIKAKFRRSGGRTKGPKKRTQSDNIKFAAGLEKLIHKSRQQKSLDAGKIYDTFRHSPE</sequence>
<evidence type="ECO:0000313" key="4">
    <source>
        <dbReference type="Proteomes" id="UP000216052"/>
    </source>
</evidence>
<reference evidence="3" key="1">
    <citation type="submission" date="2024-05" db="EMBL/GenBank/DDBJ databases">
        <title>Isolation and characterization of Sporomusa carbonis sp. nov., a carboxydotrophic hydrogenogen in the genus of Sporomusa isolated from a charcoal burning pile.</title>
        <authorList>
            <person name="Boeer T."/>
            <person name="Rosenbaum F."/>
            <person name="Eysell L."/>
            <person name="Mueller V."/>
            <person name="Daniel R."/>
            <person name="Poehlein A."/>
        </authorList>
    </citation>
    <scope>NUCLEOTIDE SEQUENCE [LARGE SCALE GENOMIC DNA]</scope>
    <source>
        <strain evidence="3">DSM 3132</strain>
    </source>
</reference>
<gene>
    <name evidence="3" type="ORF">SPACI_025390</name>
</gene>
<dbReference type="InterPro" id="IPR003791">
    <property type="entry name" value="UPF0178"/>
</dbReference>
<dbReference type="EMBL" id="CP155571">
    <property type="protein sequence ID" value="XFO72487.1"/>
    <property type="molecule type" value="Genomic_DNA"/>
</dbReference>
<proteinExistence type="inferred from homology"/>
<dbReference type="HAMAP" id="MF_00489">
    <property type="entry name" value="UPF0178"/>
    <property type="match status" value="1"/>
</dbReference>
<protein>
    <recommendedName>
        <fullName evidence="2">UPF0178 protein SPACI_025390</fullName>
    </recommendedName>
</protein>
<evidence type="ECO:0000256" key="1">
    <source>
        <dbReference type="ARBA" id="ARBA00008522"/>
    </source>
</evidence>
<accession>A0ABZ3J287</accession>
<organism evidence="3 4">
    <name type="scientific">Sporomusa acidovorans (strain ATCC 49682 / DSM 3132 / Mol)</name>
    <dbReference type="NCBI Taxonomy" id="1123286"/>
    <lineage>
        <taxon>Bacteria</taxon>
        <taxon>Bacillati</taxon>
        <taxon>Bacillota</taxon>
        <taxon>Negativicutes</taxon>
        <taxon>Selenomonadales</taxon>
        <taxon>Sporomusaceae</taxon>
        <taxon>Sporomusa</taxon>
    </lineage>
</organism>
<evidence type="ECO:0000256" key="2">
    <source>
        <dbReference type="HAMAP-Rule" id="MF_00489"/>
    </source>
</evidence>
<dbReference type="Pfam" id="PF02639">
    <property type="entry name" value="DUF188"/>
    <property type="match status" value="1"/>
</dbReference>
<evidence type="ECO:0000313" key="3">
    <source>
        <dbReference type="EMBL" id="XFO72487.1"/>
    </source>
</evidence>
<dbReference type="Proteomes" id="UP000216052">
    <property type="component" value="Chromosome"/>
</dbReference>
<dbReference type="RefSeq" id="WP_093791896.1">
    <property type="nucleotide sequence ID" value="NZ_CP155571.1"/>
</dbReference>